<evidence type="ECO:0008006" key="4">
    <source>
        <dbReference type="Google" id="ProtNLM"/>
    </source>
</evidence>
<feature type="compositionally biased region" description="Acidic residues" evidence="1">
    <location>
        <begin position="46"/>
        <end position="68"/>
    </location>
</feature>
<feature type="region of interest" description="Disordered" evidence="1">
    <location>
        <begin position="1"/>
        <end position="82"/>
    </location>
</feature>
<dbReference type="EMBL" id="OOIP01000001">
    <property type="protein sequence ID" value="SPO34886.1"/>
    <property type="molecule type" value="Genomic_DNA"/>
</dbReference>
<accession>A0A5C3ETN6</accession>
<feature type="region of interest" description="Disordered" evidence="1">
    <location>
        <begin position="367"/>
        <end position="403"/>
    </location>
</feature>
<dbReference type="GO" id="GO:0016279">
    <property type="term" value="F:protein-lysine N-methyltransferase activity"/>
    <property type="evidence" value="ECO:0007669"/>
    <property type="project" value="TreeGrafter"/>
</dbReference>
<evidence type="ECO:0000256" key="1">
    <source>
        <dbReference type="SAM" id="MobiDB-lite"/>
    </source>
</evidence>
<dbReference type="AlphaFoldDB" id="A0A5C3ETN6"/>
<proteinExistence type="predicted"/>
<organism evidence="2 3">
    <name type="scientific">Pseudozyma flocculosa</name>
    <dbReference type="NCBI Taxonomy" id="84751"/>
    <lineage>
        <taxon>Eukaryota</taxon>
        <taxon>Fungi</taxon>
        <taxon>Dikarya</taxon>
        <taxon>Basidiomycota</taxon>
        <taxon>Ustilaginomycotina</taxon>
        <taxon>Ustilaginomycetes</taxon>
        <taxon>Ustilaginales</taxon>
        <taxon>Ustilaginaceae</taxon>
        <taxon>Pseudozyma</taxon>
    </lineage>
</organism>
<dbReference type="InterPro" id="IPR046341">
    <property type="entry name" value="SET_dom_sf"/>
</dbReference>
<dbReference type="PANTHER" id="PTHR13271:SF34">
    <property type="entry name" value="N-LYSINE METHYLTRANSFERASE SETD6"/>
    <property type="match status" value="1"/>
</dbReference>
<dbReference type="SUPFAM" id="SSF82199">
    <property type="entry name" value="SET domain"/>
    <property type="match status" value="1"/>
</dbReference>
<dbReference type="InterPro" id="IPR050600">
    <property type="entry name" value="SETD3_SETD6_MTase"/>
</dbReference>
<feature type="compositionally biased region" description="Basic and acidic residues" evidence="1">
    <location>
        <begin position="375"/>
        <end position="386"/>
    </location>
</feature>
<name>A0A5C3ETN6_9BASI</name>
<reference evidence="2 3" key="1">
    <citation type="submission" date="2018-03" db="EMBL/GenBank/DDBJ databases">
        <authorList>
            <person name="Guldener U."/>
        </authorList>
    </citation>
    <scope>NUCLEOTIDE SEQUENCE [LARGE SCALE GENOMIC DNA]</scope>
    <source>
        <strain evidence="2 3">DAOM196992</strain>
    </source>
</reference>
<dbReference type="Proteomes" id="UP000323386">
    <property type="component" value="Unassembled WGS sequence"/>
</dbReference>
<dbReference type="Gene3D" id="3.90.1410.10">
    <property type="entry name" value="set domain protein methyltransferase, domain 1"/>
    <property type="match status" value="1"/>
</dbReference>
<keyword evidence="3" id="KW-1185">Reference proteome</keyword>
<evidence type="ECO:0000313" key="3">
    <source>
        <dbReference type="Proteomes" id="UP000323386"/>
    </source>
</evidence>
<feature type="compositionally biased region" description="Basic and acidic residues" evidence="1">
    <location>
        <begin position="1"/>
        <end position="29"/>
    </location>
</feature>
<sequence>MDPRRGPTDDSKDAPPTKRIRLARDRPSRDTPAPRTSPQYILNDADAGDDADEDRDSGDSSSDQDDEVDHGPDEAATDKRHVGAKADDWPFAVWCAERGIWMDPKLTINRRKLRTIDHAYVAAKDPYCTTKHTSKRKPAVIPQSQRVVKVPKRAILSTRTSALARHLAKQLAKHPTIRSFEPSQRSSLDLALCLFYELLLGEDSDFKPYVDTLVGQAPHLPMFRRSDPLRTPWKWIRGTEAHRIERRARIASRRSWKEKHGYSETYGLSSETVLEYLYEVAVPVLSSAPGIAFDPDDFARMLDAISEFQWAVSMVRSRSFIVDLYHGPALVPVCDAFDHSDKPTVEFESIVDVCVRCGSAADTLHPHIGPARAPRRAEPDNIHDSDVADDGDEDDDDDDEDDTVDMWAIDDLGCGDEVFNNYGPLSNAELLTQYGFALPGQTHVERFTWDIRFAKERREVGDALGIRDWDEVFERCIALPRPRSISNDENDADAGDDDRAMGAMSEASKRVASLRNLDFHNARFERQLDETDMERLDKSYAFFRPLAANMVPDVLRGEEAKAARQARPSEVDKLRRQDDVQPLFLHAFAGVSRVLWRLALLVQIPRGTAPTAVAKSMIECEDVFGAIYFRTGQFPRPPASVPSSQVPRLDEDEPRAAAATMGSNVSATATATATDIGRAREMVITALGSLQRLLEQRLAKLYYHHHQPAGEDLLKTRAERHATVRQILNHAAWETKRVRTEMEWVRDLRRLCIDPSLSPESARLNPDH</sequence>
<evidence type="ECO:0000313" key="2">
    <source>
        <dbReference type="EMBL" id="SPO34886.1"/>
    </source>
</evidence>
<dbReference type="GO" id="GO:0005634">
    <property type="term" value="C:nucleus"/>
    <property type="evidence" value="ECO:0007669"/>
    <property type="project" value="TreeGrafter"/>
</dbReference>
<dbReference type="OrthoDB" id="441812at2759"/>
<dbReference type="CDD" id="cd10527">
    <property type="entry name" value="SET_LSMT"/>
    <property type="match status" value="1"/>
</dbReference>
<gene>
    <name evidence="2" type="ORF">PSFLO_00357</name>
</gene>
<dbReference type="PANTHER" id="PTHR13271">
    <property type="entry name" value="UNCHARACTERIZED PUTATIVE METHYLTRANSFERASE"/>
    <property type="match status" value="1"/>
</dbReference>
<protein>
    <recommendedName>
        <fullName evidence="4">SET domain-containing protein</fullName>
    </recommendedName>
</protein>
<feature type="compositionally biased region" description="Acidic residues" evidence="1">
    <location>
        <begin position="387"/>
        <end position="403"/>
    </location>
</feature>
<feature type="compositionally biased region" description="Basic and acidic residues" evidence="1">
    <location>
        <begin position="69"/>
        <end position="82"/>
    </location>
</feature>